<evidence type="ECO:0000313" key="9">
    <source>
        <dbReference type="EMBL" id="JAV71812.1"/>
    </source>
</evidence>
<dbReference type="GO" id="GO:0001222">
    <property type="term" value="F:transcription corepressor binding"/>
    <property type="evidence" value="ECO:0007669"/>
    <property type="project" value="TreeGrafter"/>
</dbReference>
<feature type="region of interest" description="Disordered" evidence="7">
    <location>
        <begin position="40"/>
        <end position="62"/>
    </location>
</feature>
<evidence type="ECO:0000256" key="7">
    <source>
        <dbReference type="SAM" id="MobiDB-lite"/>
    </source>
</evidence>
<dbReference type="AlphaFoldDB" id="A0A1Y1LDT3"/>
<organism evidence="9">
    <name type="scientific">Photinus pyralis</name>
    <name type="common">Common eastern firefly</name>
    <name type="synonym">Lampyris pyralis</name>
    <dbReference type="NCBI Taxonomy" id="7054"/>
    <lineage>
        <taxon>Eukaryota</taxon>
        <taxon>Metazoa</taxon>
        <taxon>Ecdysozoa</taxon>
        <taxon>Arthropoda</taxon>
        <taxon>Hexapoda</taxon>
        <taxon>Insecta</taxon>
        <taxon>Pterygota</taxon>
        <taxon>Neoptera</taxon>
        <taxon>Endopterygota</taxon>
        <taxon>Coleoptera</taxon>
        <taxon>Polyphaga</taxon>
        <taxon>Elateriformia</taxon>
        <taxon>Elateroidea</taxon>
        <taxon>Lampyridae</taxon>
        <taxon>Lampyrinae</taxon>
        <taxon>Photinus</taxon>
    </lineage>
</organism>
<keyword evidence="5" id="KW-0539">Nucleus</keyword>
<dbReference type="GO" id="GO:0000976">
    <property type="term" value="F:transcription cis-regulatory region binding"/>
    <property type="evidence" value="ECO:0007669"/>
    <property type="project" value="TreeGrafter"/>
</dbReference>
<dbReference type="GO" id="GO:0005634">
    <property type="term" value="C:nucleus"/>
    <property type="evidence" value="ECO:0007669"/>
    <property type="project" value="UniProtKB-SubCell"/>
</dbReference>
<comment type="subcellular location">
    <subcellularLocation>
        <location evidence="1">Nucleus</location>
    </subcellularLocation>
</comment>
<feature type="compositionally biased region" description="Polar residues" evidence="7">
    <location>
        <begin position="40"/>
        <end position="52"/>
    </location>
</feature>
<feature type="domain" description="Period circadian-like C-terminal" evidence="8">
    <location>
        <begin position="57"/>
        <end position="191"/>
    </location>
</feature>
<evidence type="ECO:0000256" key="4">
    <source>
        <dbReference type="ARBA" id="ARBA00023108"/>
    </source>
</evidence>
<evidence type="ECO:0000259" key="8">
    <source>
        <dbReference type="Pfam" id="PF12114"/>
    </source>
</evidence>
<dbReference type="PANTHER" id="PTHR11269:SF16">
    <property type="entry name" value="PERIOD CIRCADIAN PROTEIN"/>
    <property type="match status" value="1"/>
</dbReference>
<reference evidence="9" key="1">
    <citation type="journal article" date="2016" name="Sci. Rep.">
        <title>Molecular characterization of firefly nuptial gifts: a multi-omics approach sheds light on postcopulatory sexual selection.</title>
        <authorList>
            <person name="Al-Wathiqui N."/>
            <person name="Fallon T.R."/>
            <person name="South A."/>
            <person name="Weng J.K."/>
            <person name="Lewis S.M."/>
        </authorList>
    </citation>
    <scope>NUCLEOTIDE SEQUENCE</scope>
</reference>
<sequence length="243" mass="27057">MYNPVFPSPVFCTPMAMVPFSLPQPVAPFIPDSKTVLKSTLSGRQRSTSRATSVKAEPGSAIGSNVSASCVNRTVETVEDKFVDSAPYDEGSSHSSSYSSFFKTDNGFSSNEDSAGENGRKDKNNRAHAVRKCDPVWMQAVNVTPDLIYRYQMSTMDLDEVLKADHNAMENVKQPDFVNEQLHELYLSMEDEQKSPTYNLYGSVSSSEQEYNNYSDTVIHERMANSILMMIYEENAALPSSDH</sequence>
<accession>A0A1Y1LDT3</accession>
<name>A0A1Y1LDT3_PHOPY</name>
<dbReference type="EMBL" id="GEZM01058186">
    <property type="protein sequence ID" value="JAV71812.1"/>
    <property type="molecule type" value="Transcribed_RNA"/>
</dbReference>
<evidence type="ECO:0000256" key="3">
    <source>
        <dbReference type="ARBA" id="ARBA00022737"/>
    </source>
</evidence>
<dbReference type="InterPro" id="IPR050760">
    <property type="entry name" value="Period_circadian_regulator"/>
</dbReference>
<dbReference type="GO" id="GO:0000122">
    <property type="term" value="P:negative regulation of transcription by RNA polymerase II"/>
    <property type="evidence" value="ECO:0007669"/>
    <property type="project" value="TreeGrafter"/>
</dbReference>
<evidence type="ECO:0000256" key="1">
    <source>
        <dbReference type="ARBA" id="ARBA00004123"/>
    </source>
</evidence>
<evidence type="ECO:0000256" key="6">
    <source>
        <dbReference type="ARBA" id="ARBA00040849"/>
    </source>
</evidence>
<protein>
    <recommendedName>
        <fullName evidence="6">Period circadian protein</fullName>
    </recommendedName>
</protein>
<keyword evidence="3" id="KW-0677">Repeat</keyword>
<keyword evidence="2" id="KW-0597">Phosphoprotein</keyword>
<evidence type="ECO:0000256" key="5">
    <source>
        <dbReference type="ARBA" id="ARBA00023242"/>
    </source>
</evidence>
<dbReference type="PANTHER" id="PTHR11269">
    <property type="entry name" value="PERIOD CIRCADIAN PROTEIN"/>
    <property type="match status" value="1"/>
</dbReference>
<proteinExistence type="predicted"/>
<dbReference type="GO" id="GO:0043153">
    <property type="term" value="P:entrainment of circadian clock by photoperiod"/>
    <property type="evidence" value="ECO:0007669"/>
    <property type="project" value="TreeGrafter"/>
</dbReference>
<dbReference type="InterPro" id="IPR022728">
    <property type="entry name" value="Period_circadian-like_C"/>
</dbReference>
<dbReference type="Pfam" id="PF12114">
    <property type="entry name" value="Period_C"/>
    <property type="match status" value="1"/>
</dbReference>
<dbReference type="GO" id="GO:0005737">
    <property type="term" value="C:cytoplasm"/>
    <property type="evidence" value="ECO:0007669"/>
    <property type="project" value="TreeGrafter"/>
</dbReference>
<evidence type="ECO:0000256" key="2">
    <source>
        <dbReference type="ARBA" id="ARBA00022553"/>
    </source>
</evidence>
<dbReference type="GO" id="GO:0032922">
    <property type="term" value="P:circadian regulation of gene expression"/>
    <property type="evidence" value="ECO:0007669"/>
    <property type="project" value="TreeGrafter"/>
</dbReference>
<keyword evidence="4" id="KW-0090">Biological rhythms</keyword>